<dbReference type="Pfam" id="PF05638">
    <property type="entry name" value="T6SS_HCP"/>
    <property type="match status" value="1"/>
</dbReference>
<name>A0A2S3V1D4_9HYPH</name>
<dbReference type="InterPro" id="IPR052947">
    <property type="entry name" value="T6SS_Hcp1_domain"/>
</dbReference>
<keyword evidence="2" id="KW-1185">Reference proteome</keyword>
<dbReference type="InterPro" id="IPR008514">
    <property type="entry name" value="T6SS_Hcp"/>
</dbReference>
<dbReference type="PANTHER" id="PTHR34319">
    <property type="entry name" value="MAJOR EXPORTED PROTEIN"/>
    <property type="match status" value="1"/>
</dbReference>
<accession>A0A2S3V1D4</accession>
<sequence>MSNIAYMTIKGATQGDISSDATTADSIGNLWQEGHEAKCMVYKFEQNAIVPRDPQSGSIIATRRHMPTTFIKPLDKSTPLMWQALATGEAMEIKVEFWRTSTKGVQEHYFTIEFEDAVFVEGKTMQPDVNDEQNSSRGDLDQWSFTYRKAIWTHEVAGTNASDDYRAPVTG</sequence>
<dbReference type="InterPro" id="IPR036624">
    <property type="entry name" value="Hcp1-lik_sf"/>
</dbReference>
<dbReference type="EMBL" id="PPCN01000001">
    <property type="protein sequence ID" value="POF33782.1"/>
    <property type="molecule type" value="Genomic_DNA"/>
</dbReference>
<comment type="caution">
    <text evidence="1">The sequence shown here is derived from an EMBL/GenBank/DDBJ whole genome shotgun (WGS) entry which is preliminary data.</text>
</comment>
<gene>
    <name evidence="1" type="ORF">CLV41_101231</name>
</gene>
<dbReference type="RefSeq" id="WP_103220446.1">
    <property type="nucleotide sequence ID" value="NZ_PPCN01000001.1"/>
</dbReference>
<dbReference type="Gene3D" id="2.30.110.20">
    <property type="entry name" value="Hcp1-like"/>
    <property type="match status" value="1"/>
</dbReference>
<evidence type="ECO:0000313" key="2">
    <source>
        <dbReference type="Proteomes" id="UP000236959"/>
    </source>
</evidence>
<dbReference type="AlphaFoldDB" id="A0A2S3V1D4"/>
<dbReference type="OrthoDB" id="5146053at2"/>
<proteinExistence type="predicted"/>
<dbReference type="NCBIfam" id="TIGR03344">
    <property type="entry name" value="VI_effect_Hcp1"/>
    <property type="match status" value="1"/>
</dbReference>
<evidence type="ECO:0000313" key="1">
    <source>
        <dbReference type="EMBL" id="POF33782.1"/>
    </source>
</evidence>
<protein>
    <submittedName>
        <fullName evidence="1">Type VI secretion system secreted protein Hcp</fullName>
    </submittedName>
</protein>
<dbReference type="PANTHER" id="PTHR34319:SF6">
    <property type="entry name" value="MAJOR EXPORTED PROTEIN"/>
    <property type="match status" value="1"/>
</dbReference>
<dbReference type="Proteomes" id="UP000236959">
    <property type="component" value="Unassembled WGS sequence"/>
</dbReference>
<dbReference type="SUPFAM" id="SSF141452">
    <property type="entry name" value="Hcp1-like"/>
    <property type="match status" value="1"/>
</dbReference>
<reference evidence="1 2" key="1">
    <citation type="submission" date="2018-01" db="EMBL/GenBank/DDBJ databases">
        <title>Genomic Encyclopedia of Archaeal and Bacterial Type Strains, Phase II (KMG-II): from individual species to whole genera.</title>
        <authorList>
            <person name="Goeker M."/>
        </authorList>
    </citation>
    <scope>NUCLEOTIDE SEQUENCE [LARGE SCALE GENOMIC DNA]</scope>
    <source>
        <strain evidence="1 2">DSM 17023</strain>
    </source>
</reference>
<organism evidence="1 2">
    <name type="scientific">Roseibium marinum</name>
    <dbReference type="NCBI Taxonomy" id="281252"/>
    <lineage>
        <taxon>Bacteria</taxon>
        <taxon>Pseudomonadati</taxon>
        <taxon>Pseudomonadota</taxon>
        <taxon>Alphaproteobacteria</taxon>
        <taxon>Hyphomicrobiales</taxon>
        <taxon>Stappiaceae</taxon>
        <taxon>Roseibium</taxon>
    </lineage>
</organism>